<dbReference type="EMBL" id="AAJCCP010000007">
    <property type="protein sequence ID" value="ECK5213799.1"/>
    <property type="molecule type" value="Genomic_DNA"/>
</dbReference>
<sequence length="339" mass="36199">MNTKFLIFVLGMDVILPAQGAIWNNVNSAQVQAMGIAHAFLYNGTGTVSLPSVTASYYCGLAAYGNHDYSSCSGSTQFFPIDYYGPIFITGKPYMIIELPGGWTVSGGGAAKLSGGYNFWYIPYGGNYSGTLQAKCTANSTTQCFSSTTLQQITLPGSGAITVRTTEPDGDYTFVGKVSMFIDPLGMTAPMYNGVDAHFKYRVKNEIPYDPDGPNPPSPVICTNKNTIQINHGTILLAEVNGHQRTEKIDFFCTGGTASAILTLQGNSYEGLSLIDVGKNVLSKNGVSMQQDSAFVNKLNTTFKSGTNTVFVRSVLTEKAGGAKAGSISGIDLLRIEYN</sequence>
<dbReference type="GO" id="GO:0007155">
    <property type="term" value="P:cell adhesion"/>
    <property type="evidence" value="ECO:0007669"/>
    <property type="project" value="InterPro"/>
</dbReference>
<evidence type="ECO:0008006" key="3">
    <source>
        <dbReference type="Google" id="ProtNLM"/>
    </source>
</evidence>
<reference evidence="2" key="1">
    <citation type="submission" date="2019-08" db="EMBL/GenBank/DDBJ databases">
        <authorList>
            <consortium name="PulseNet: The National Subtyping Network for Foodborne Disease Surveillance"/>
            <person name="Tarr C.L."/>
            <person name="Trees E."/>
            <person name="Katz L.S."/>
            <person name="Carleton-Romer H.A."/>
            <person name="Stroika S."/>
            <person name="Kucerova Z."/>
            <person name="Roache K.F."/>
            <person name="Sabol A.L."/>
            <person name="Besser J."/>
            <person name="Gerner-Smidt P."/>
        </authorList>
    </citation>
    <scope>NUCLEOTIDE SEQUENCE</scope>
    <source>
        <strain evidence="2">PNUSAS086289</strain>
    </source>
</reference>
<accession>A0A5Y5TA23</accession>
<feature type="signal peptide" evidence="1">
    <location>
        <begin position="1"/>
        <end position="20"/>
    </location>
</feature>
<gene>
    <name evidence="2" type="ORF">FRL26_08890</name>
</gene>
<name>A0A5Y5TA23_SALER</name>
<evidence type="ECO:0000256" key="1">
    <source>
        <dbReference type="SAM" id="SignalP"/>
    </source>
</evidence>
<proteinExistence type="predicted"/>
<comment type="caution">
    <text evidence="2">The sequence shown here is derived from an EMBL/GenBank/DDBJ whole genome shotgun (WGS) entry which is preliminary data.</text>
</comment>
<feature type="chain" id="PRO_5026038354" description="Fimbrial protein" evidence="1">
    <location>
        <begin position="21"/>
        <end position="339"/>
    </location>
</feature>
<dbReference type="Gene3D" id="2.60.40.1090">
    <property type="entry name" value="Fimbrial-type adhesion domain"/>
    <property type="match status" value="1"/>
</dbReference>
<evidence type="ECO:0000313" key="2">
    <source>
        <dbReference type="EMBL" id="ECK5213799.1"/>
    </source>
</evidence>
<dbReference type="InterPro" id="IPR036937">
    <property type="entry name" value="Adhesion_dom_fimbrial_sf"/>
</dbReference>
<dbReference type="GO" id="GO:0009289">
    <property type="term" value="C:pilus"/>
    <property type="evidence" value="ECO:0007669"/>
    <property type="project" value="InterPro"/>
</dbReference>
<protein>
    <recommendedName>
        <fullName evidence="3">Fimbrial protein</fullName>
    </recommendedName>
</protein>
<organism evidence="2">
    <name type="scientific">Salmonella enterica</name>
    <name type="common">Salmonella choleraesuis</name>
    <dbReference type="NCBI Taxonomy" id="28901"/>
    <lineage>
        <taxon>Bacteria</taxon>
        <taxon>Pseudomonadati</taxon>
        <taxon>Pseudomonadota</taxon>
        <taxon>Gammaproteobacteria</taxon>
        <taxon>Enterobacterales</taxon>
        <taxon>Enterobacteriaceae</taxon>
        <taxon>Salmonella</taxon>
    </lineage>
</organism>
<keyword evidence="1" id="KW-0732">Signal</keyword>
<dbReference type="AlphaFoldDB" id="A0A5Y5TA23"/>
<dbReference type="RefSeq" id="WP_410002135.1">
    <property type="nucleotide sequence ID" value="NZ_BIMS01000012.1"/>
</dbReference>